<comment type="caution">
    <text evidence="4">The sequence shown here is derived from an EMBL/GenBank/DDBJ whole genome shotgun (WGS) entry which is preliminary data.</text>
</comment>
<reference evidence="4 5" key="1">
    <citation type="journal article" date="2014" name="Genome Announc.">
        <title>Draft Genome Sequence of Lysobacter capsici AZ78, a Bacterium Antagonistic to Plant-Pathogenic Oomycetes.</title>
        <authorList>
            <person name="Puopolo G."/>
            <person name="Sonego P."/>
            <person name="Engelen K."/>
            <person name="Pertot I."/>
        </authorList>
    </citation>
    <scope>NUCLEOTIDE SEQUENCE [LARGE SCALE GENOMIC DNA]</scope>
    <source>
        <strain evidence="4 5">AZ78</strain>
    </source>
</reference>
<feature type="domain" description="DUF4357" evidence="3">
    <location>
        <begin position="626"/>
        <end position="679"/>
    </location>
</feature>
<dbReference type="RefSeq" id="WP_036102485.1">
    <property type="nucleotide sequence ID" value="NZ_JAJA02000001.1"/>
</dbReference>
<sequence length="702" mass="78198">MTHTLSAKEQPLSKIFSDEYVFTIPGYQRPYSWGVEQARELLDDLLGYMQSGGTKLDEVAPYFLGSIVLIKRESAPDARVVDGQQRLTTLTLLLSAIRSVVSDEKVRAGITKRIYEQGDVVTATDNHYRVSLRERDQQFFRKYVQHEGGIETLVALNDELPDSQDRLRANARHFIEALSALDQSALVRLVQFIATRCYLVAVATPDLDSAYRIFGVLNSRGLDLSATDILKAEIVGGITDAAKRDVYTRKWEDLEEDLGRDAFGELFSHVRMIYRKAKPHGTLLKEFREHVGPPDAIAFIDSVLAPIAQAFREVTDEDYASQRHAEQINDTLRWLNRIEFKDWLPPALAYFIRHRNDPDAMRRFLADLERLAYAMLIRKTGVNERIERFSRLTTAIEQDADLYADTAPLQLSPGEQYATYAALSGPLYATHSARALGVILLRLDALVSDGSKTMAHDLVTIEHVMPQQPKPDSAWAKWVVSPQERASWVHRLGNLALLNRKKNSAAGNYEFDRKKQAYFSKGGSCAFPLTTQVLQQSQWTVPVMEARQSELLSALERHLRLQSRSAIAPVSVAGSDKDGPLFEIASAKNQLHARGRQIDGQFLVYAGSTARASWFGVEGGYQPLHQDLIDSGALAAAEGEIRKFAKDVHFSSPSAAAAVVLGRSANGRTSWLVKDTGQTWAEWKLSVPAGGLGEAESAEAEL</sequence>
<gene>
    <name evidence="4" type="ORF">AZ78_2422</name>
</gene>
<feature type="domain" description="GmrSD restriction endonucleases N-terminal" evidence="1">
    <location>
        <begin position="12"/>
        <end position="234"/>
    </location>
</feature>
<dbReference type="EMBL" id="JAJA02000001">
    <property type="protein sequence ID" value="KWS04872.1"/>
    <property type="molecule type" value="Genomic_DNA"/>
</dbReference>
<organism evidence="4 5">
    <name type="scientific">Lysobacter capsici AZ78</name>
    <dbReference type="NCBI Taxonomy" id="1444315"/>
    <lineage>
        <taxon>Bacteria</taxon>
        <taxon>Pseudomonadati</taxon>
        <taxon>Pseudomonadota</taxon>
        <taxon>Gammaproteobacteria</taxon>
        <taxon>Lysobacterales</taxon>
        <taxon>Lysobacteraceae</taxon>
        <taxon>Lysobacter</taxon>
    </lineage>
</organism>
<evidence type="ECO:0000259" key="1">
    <source>
        <dbReference type="Pfam" id="PF03235"/>
    </source>
</evidence>
<dbReference type="Proteomes" id="UP000023435">
    <property type="component" value="Unassembled WGS sequence"/>
</dbReference>
<evidence type="ECO:0000313" key="4">
    <source>
        <dbReference type="EMBL" id="KWS04872.1"/>
    </source>
</evidence>
<dbReference type="PANTHER" id="PTHR35149">
    <property type="entry name" value="SLL5132 PROTEIN"/>
    <property type="match status" value="1"/>
</dbReference>
<dbReference type="PANTHER" id="PTHR35149:SF2">
    <property type="entry name" value="DUF262 DOMAIN-CONTAINING PROTEIN"/>
    <property type="match status" value="1"/>
</dbReference>
<accession>A0A108U971</accession>
<evidence type="ECO:0000313" key="5">
    <source>
        <dbReference type="Proteomes" id="UP000023435"/>
    </source>
</evidence>
<dbReference type="InterPro" id="IPR025579">
    <property type="entry name" value="DUF4357"/>
</dbReference>
<name>A0A108U971_9GAMM</name>
<protein>
    <recommendedName>
        <fullName evidence="6">DUF4357 domain-containing protein</fullName>
    </recommendedName>
</protein>
<dbReference type="Pfam" id="PF14267">
    <property type="entry name" value="DUF4357"/>
    <property type="match status" value="1"/>
</dbReference>
<evidence type="ECO:0000259" key="2">
    <source>
        <dbReference type="Pfam" id="PF07510"/>
    </source>
</evidence>
<dbReference type="Pfam" id="PF07510">
    <property type="entry name" value="GmrSD_C"/>
    <property type="match status" value="1"/>
</dbReference>
<evidence type="ECO:0008006" key="6">
    <source>
        <dbReference type="Google" id="ProtNLM"/>
    </source>
</evidence>
<dbReference type="OrthoDB" id="9798761at2"/>
<proteinExistence type="predicted"/>
<dbReference type="AlphaFoldDB" id="A0A108U971"/>
<evidence type="ECO:0000259" key="3">
    <source>
        <dbReference type="Pfam" id="PF14267"/>
    </source>
</evidence>
<dbReference type="InterPro" id="IPR011089">
    <property type="entry name" value="GmrSD_C"/>
</dbReference>
<feature type="domain" description="GmrSD restriction endonucleases C-terminal" evidence="2">
    <location>
        <begin position="428"/>
        <end position="552"/>
    </location>
</feature>
<dbReference type="Pfam" id="PF03235">
    <property type="entry name" value="GmrSD_N"/>
    <property type="match status" value="1"/>
</dbReference>
<dbReference type="InterPro" id="IPR004919">
    <property type="entry name" value="GmrSD_N"/>
</dbReference>
<keyword evidence="5" id="KW-1185">Reference proteome</keyword>